<dbReference type="InterPro" id="IPR006336">
    <property type="entry name" value="GCS2"/>
</dbReference>
<evidence type="ECO:0000256" key="1">
    <source>
        <dbReference type="ARBA" id="ARBA00022598"/>
    </source>
</evidence>
<keyword evidence="3 5" id="KW-0067">ATP-binding</keyword>
<dbReference type="GO" id="GO:0005524">
    <property type="term" value="F:ATP binding"/>
    <property type="evidence" value="ECO:0007669"/>
    <property type="project" value="UniProtKB-KW"/>
</dbReference>
<keyword evidence="1 5" id="KW-0436">Ligase</keyword>
<keyword evidence="2 5" id="KW-0547">Nucleotide-binding</keyword>
<dbReference type="Proteomes" id="UP000419743">
    <property type="component" value="Unassembled WGS sequence"/>
</dbReference>
<keyword evidence="7" id="KW-1185">Reference proteome</keyword>
<dbReference type="EMBL" id="CACRYJ010000054">
    <property type="protein sequence ID" value="VZO39011.1"/>
    <property type="molecule type" value="Genomic_DNA"/>
</dbReference>
<dbReference type="NCBIfam" id="TIGR02050">
    <property type="entry name" value="gshA_cyan_rel"/>
    <property type="match status" value="1"/>
</dbReference>
<sequence length="367" mass="39315">MRTVGVEEELLLVDGETGVAMSMSPAVLRPFGGAAGNDQGGGSLVGELQREQLETDTPPRESMNDLLADLRSWRHTADLAARAAGARVAALATSPLPVQPSTAPKRRYEEMVERFGLTASDLLVCGCHVHVQIHSPEEAVAVLDRIRVWLPALLAISANSPFAQGRDTSYASYRSQAMTRWPLSGPTDVYGSAEAYERMISEALATEVLLDDGMLYFDARASRRYPTVEVRVADVCQDATDAVLVAALSRALVETAARDSADGRPAPAVPTRMLRLATWQAARHGLEGNLLDPATYRPAPAAAVIDTLLGHVRPALLDSGDSDLVHDSLTQLREGGNGARLQRRTLERTGNLAEVVAAAARRTAGHE</sequence>
<evidence type="ECO:0000256" key="3">
    <source>
        <dbReference type="ARBA" id="ARBA00022840"/>
    </source>
</evidence>
<comment type="catalytic activity">
    <reaction evidence="4 5">
        <text>L-cysteine + L-glutamate + ATP = gamma-L-glutamyl-L-cysteine + ADP + phosphate + H(+)</text>
        <dbReference type="Rhea" id="RHEA:13285"/>
        <dbReference type="ChEBI" id="CHEBI:15378"/>
        <dbReference type="ChEBI" id="CHEBI:29985"/>
        <dbReference type="ChEBI" id="CHEBI:30616"/>
        <dbReference type="ChEBI" id="CHEBI:35235"/>
        <dbReference type="ChEBI" id="CHEBI:43474"/>
        <dbReference type="ChEBI" id="CHEBI:58173"/>
        <dbReference type="ChEBI" id="CHEBI:456216"/>
        <dbReference type="EC" id="6.3.2.2"/>
    </reaction>
</comment>
<name>A0A7M4DNI1_9MICO</name>
<dbReference type="InterPro" id="IPR050141">
    <property type="entry name" value="GCL_type2/YbdK_subfam"/>
</dbReference>
<dbReference type="Gene3D" id="3.30.590.20">
    <property type="match status" value="1"/>
</dbReference>
<dbReference type="GO" id="GO:0004357">
    <property type="term" value="F:glutamate-cysteine ligase activity"/>
    <property type="evidence" value="ECO:0007669"/>
    <property type="project" value="UniProtKB-EC"/>
</dbReference>
<evidence type="ECO:0000256" key="5">
    <source>
        <dbReference type="HAMAP-Rule" id="MF_01609"/>
    </source>
</evidence>
<proteinExistence type="inferred from homology"/>
<accession>A0A7M4DNI1</accession>
<dbReference type="InterPro" id="IPR014746">
    <property type="entry name" value="Gln_synth/guanido_kin_cat_dom"/>
</dbReference>
<evidence type="ECO:0000313" key="7">
    <source>
        <dbReference type="Proteomes" id="UP000419743"/>
    </source>
</evidence>
<dbReference type="PANTHER" id="PTHR36510">
    <property type="entry name" value="GLUTAMATE--CYSTEINE LIGASE 2-RELATED"/>
    <property type="match status" value="1"/>
</dbReference>
<protein>
    <recommendedName>
        <fullName evidence="5">Putative glutamate--cysteine ligase 2</fullName>
        <ecNumber evidence="5">6.3.2.2</ecNumber>
    </recommendedName>
    <alternativeName>
        <fullName evidence="5">Gamma-glutamylcysteine synthetase 2</fullName>
        <shortName evidence="5">GCS 2</shortName>
        <shortName evidence="5">Gamma-GCS 2</shortName>
    </alternativeName>
</protein>
<dbReference type="SUPFAM" id="SSF55931">
    <property type="entry name" value="Glutamine synthetase/guanido kinase"/>
    <property type="match status" value="1"/>
</dbReference>
<evidence type="ECO:0000256" key="4">
    <source>
        <dbReference type="ARBA" id="ARBA00048819"/>
    </source>
</evidence>
<dbReference type="GO" id="GO:0042398">
    <property type="term" value="P:modified amino acid biosynthetic process"/>
    <property type="evidence" value="ECO:0007669"/>
    <property type="project" value="InterPro"/>
</dbReference>
<organism evidence="6 7">
    <name type="scientific">Occultella aeris</name>
    <dbReference type="NCBI Taxonomy" id="2761496"/>
    <lineage>
        <taxon>Bacteria</taxon>
        <taxon>Bacillati</taxon>
        <taxon>Actinomycetota</taxon>
        <taxon>Actinomycetes</taxon>
        <taxon>Micrococcales</taxon>
        <taxon>Ruaniaceae</taxon>
        <taxon>Occultella</taxon>
    </lineage>
</organism>
<dbReference type="Pfam" id="PF04107">
    <property type="entry name" value="GCS2"/>
    <property type="match status" value="1"/>
</dbReference>
<dbReference type="InterPro" id="IPR011793">
    <property type="entry name" value="YbdK"/>
</dbReference>
<comment type="caution">
    <text evidence="6">The sequence shown here is derived from an EMBL/GenBank/DDBJ whole genome shotgun (WGS) entry which is preliminary data.</text>
</comment>
<dbReference type="NCBIfam" id="NF010041">
    <property type="entry name" value="PRK13517.1-1"/>
    <property type="match status" value="1"/>
</dbReference>
<gene>
    <name evidence="6" type="primary">ybdK_3</name>
    <name evidence="6" type="ORF">HALOF300_03711</name>
</gene>
<reference evidence="6 7" key="1">
    <citation type="submission" date="2019-11" db="EMBL/GenBank/DDBJ databases">
        <authorList>
            <person name="Criscuolo A."/>
        </authorList>
    </citation>
    <scope>NUCLEOTIDE SEQUENCE [LARGE SCALE GENOMIC DNA]</scope>
    <source>
        <strain evidence="6">CIP111667</strain>
    </source>
</reference>
<dbReference type="AlphaFoldDB" id="A0A7M4DNI1"/>
<dbReference type="HAMAP" id="MF_01609">
    <property type="entry name" value="Glu_cys_ligase_2"/>
    <property type="match status" value="1"/>
</dbReference>
<dbReference type="RefSeq" id="WP_156742372.1">
    <property type="nucleotide sequence ID" value="NZ_CACRYJ010000054.1"/>
</dbReference>
<comment type="function">
    <text evidence="5">ATP-dependent carboxylate-amine ligase which exhibits weak glutamate--cysteine ligase activity.</text>
</comment>
<dbReference type="PANTHER" id="PTHR36510:SF1">
    <property type="entry name" value="GLUTAMATE--CYSTEINE LIGASE 2-RELATED"/>
    <property type="match status" value="1"/>
</dbReference>
<dbReference type="EC" id="6.3.2.2" evidence="5"/>
<comment type="similarity">
    <text evidence="5">Belongs to the glutamate--cysteine ligase type 2 family. YbdK subfamily.</text>
</comment>
<evidence type="ECO:0000313" key="6">
    <source>
        <dbReference type="EMBL" id="VZO39011.1"/>
    </source>
</evidence>
<evidence type="ECO:0000256" key="2">
    <source>
        <dbReference type="ARBA" id="ARBA00022741"/>
    </source>
</evidence>